<comment type="caution">
    <text evidence="4">The sequence shown here is derived from an EMBL/GenBank/DDBJ whole genome shotgun (WGS) entry which is preliminary data.</text>
</comment>
<evidence type="ECO:0000313" key="5">
    <source>
        <dbReference type="Proteomes" id="UP000234905"/>
    </source>
</evidence>
<evidence type="ECO:0000256" key="3">
    <source>
        <dbReference type="SAM" id="SignalP"/>
    </source>
</evidence>
<evidence type="ECO:0000313" key="4">
    <source>
        <dbReference type="EMBL" id="PKZ59867.1"/>
    </source>
</evidence>
<dbReference type="EMBL" id="PKJN01000001">
    <property type="protein sequence ID" value="PKZ59867.1"/>
    <property type="molecule type" value="Genomic_DNA"/>
</dbReference>
<keyword evidence="3" id="KW-0732">Signal</keyword>
<accession>A0AAP8ITN5</accession>
<feature type="compositionally biased region" description="Polar residues" evidence="1">
    <location>
        <begin position="41"/>
        <end position="54"/>
    </location>
</feature>
<organism evidence="4 5">
    <name type="scientific">Gardnerella vaginalis</name>
    <dbReference type="NCBI Taxonomy" id="2702"/>
    <lineage>
        <taxon>Bacteria</taxon>
        <taxon>Bacillati</taxon>
        <taxon>Actinomycetota</taxon>
        <taxon>Actinomycetes</taxon>
        <taxon>Bifidobacteriales</taxon>
        <taxon>Bifidobacteriaceae</taxon>
        <taxon>Gardnerella</taxon>
    </lineage>
</organism>
<reference evidence="4 5" key="1">
    <citation type="submission" date="2017-12" db="EMBL/GenBank/DDBJ databases">
        <title>Phylogenetic diversity of female urinary microbiome.</title>
        <authorList>
            <person name="Thomas-White K."/>
            <person name="Wolfe A.J."/>
        </authorList>
    </citation>
    <scope>NUCLEOTIDE SEQUENCE [LARGE SCALE GENOMIC DNA]</scope>
    <source>
        <strain evidence="4 5">UMB0682</strain>
    </source>
</reference>
<feature type="transmembrane region" description="Helical" evidence="2">
    <location>
        <begin position="261"/>
        <end position="281"/>
    </location>
</feature>
<proteinExistence type="predicted"/>
<gene>
    <name evidence="4" type="ORF">CYJ61_00175</name>
</gene>
<feature type="region of interest" description="Disordered" evidence="1">
    <location>
        <begin position="40"/>
        <end position="72"/>
    </location>
</feature>
<keyword evidence="2" id="KW-0812">Transmembrane</keyword>
<keyword evidence="2" id="KW-0472">Membrane</keyword>
<protein>
    <submittedName>
        <fullName evidence="4">Uncharacterized protein</fullName>
    </submittedName>
</protein>
<feature type="chain" id="PRO_5042930217" evidence="3">
    <location>
        <begin position="29"/>
        <end position="286"/>
    </location>
</feature>
<name>A0AAP8ITN5_GARVA</name>
<evidence type="ECO:0000256" key="1">
    <source>
        <dbReference type="SAM" id="MobiDB-lite"/>
    </source>
</evidence>
<sequence length="286" mass="30113">MLNKKAIAAFAAGATLLSGFAFSAPAMAAGLDDWIKVPGMSSHTTDPTGQQSDNGVPGTPAADPESHDPINSDLLQHNYKGQFVEVLKRAQTNVHLYDALLQKLEATQAHGWDDLIKGMGDTCAYLKDIRRKLEKAVLHYGHVEATVKDLKAELAEDMKDALAKGDYVEAHEVQQLQAQVEALLKVADNNRTRAAALLDSARDHAKDQSCDTGAKDILNAMKKEPNFPGKKAPAKKAAAKAEAKTAAAKTPAAAAPLAKTGAAVALAAVAASVLAGMGAALRKIRH</sequence>
<dbReference type="Proteomes" id="UP000234905">
    <property type="component" value="Unassembled WGS sequence"/>
</dbReference>
<evidence type="ECO:0000256" key="2">
    <source>
        <dbReference type="SAM" id="Phobius"/>
    </source>
</evidence>
<dbReference type="AlphaFoldDB" id="A0AAP8ITN5"/>
<keyword evidence="2" id="KW-1133">Transmembrane helix</keyword>
<feature type="signal peptide" evidence="3">
    <location>
        <begin position="1"/>
        <end position="28"/>
    </location>
</feature>